<feature type="domain" description="CCHC-type" evidence="3">
    <location>
        <begin position="268"/>
        <end position="282"/>
    </location>
</feature>
<dbReference type="GO" id="GO:0003676">
    <property type="term" value="F:nucleic acid binding"/>
    <property type="evidence" value="ECO:0007669"/>
    <property type="project" value="InterPro"/>
</dbReference>
<dbReference type="EMBL" id="QXFW01001530">
    <property type="protein sequence ID" value="KAE8989417.1"/>
    <property type="molecule type" value="Genomic_DNA"/>
</dbReference>
<evidence type="ECO:0000259" key="3">
    <source>
        <dbReference type="PROSITE" id="PS50158"/>
    </source>
</evidence>
<proteinExistence type="predicted"/>
<sequence length="390" mass="43830">MAAEKKSTGGLESFHGKGFVMWKDKLLTHVNHLDQLYKRKQLEKGLLPVHVLMVDFLHGSPEKPPSVPEDSGLSDKEKNAMEWKVMDWERGRGDQQNLLNQVLPNAFLSTLLDLVSNLDPCEVIKALEKDYGQGDAAGLIELTRAWSRLARSQWRDLRTLFAQLKKTRNEINRKIQELLGQDMVSESWLCVEVLSQLPNEFWASSISMKKEDFTIEKVESALRRIFQEKSKKEISLHMDRSGSIPLNNVRANQGQKRKQGDGKEGRSCFYCFGTGHFKSDCPIMASDRSPDRAGGPLYRTDTKTTPGAKRAKRAKTTAINTIKTVVADGKKRVGKGGKTALEQAQDDEMMDDVKSLNPARYEDDVSGYSVQTPTESPPQSMDGIEEEAEL</sequence>
<dbReference type="Proteomes" id="UP000460718">
    <property type="component" value="Unassembled WGS sequence"/>
</dbReference>
<keyword evidence="1" id="KW-0479">Metal-binding</keyword>
<feature type="region of interest" description="Disordered" evidence="2">
    <location>
        <begin position="332"/>
        <end position="390"/>
    </location>
</feature>
<keyword evidence="1" id="KW-0862">Zinc</keyword>
<evidence type="ECO:0000313" key="4">
    <source>
        <dbReference type="EMBL" id="KAE8989417.1"/>
    </source>
</evidence>
<feature type="compositionally biased region" description="Polar residues" evidence="2">
    <location>
        <begin position="244"/>
        <end position="254"/>
    </location>
</feature>
<keyword evidence="1" id="KW-0863">Zinc-finger</keyword>
<name>A0A6A3J6N8_9STRA</name>
<comment type="caution">
    <text evidence="4">The sequence shown here is derived from an EMBL/GenBank/DDBJ whole genome shotgun (WGS) entry which is preliminary data.</text>
</comment>
<feature type="region of interest" description="Disordered" evidence="2">
    <location>
        <begin position="287"/>
        <end position="311"/>
    </location>
</feature>
<evidence type="ECO:0000256" key="2">
    <source>
        <dbReference type="SAM" id="MobiDB-lite"/>
    </source>
</evidence>
<dbReference type="AlphaFoldDB" id="A0A6A3J6N8"/>
<organism evidence="4 5">
    <name type="scientific">Phytophthora fragariae</name>
    <dbReference type="NCBI Taxonomy" id="53985"/>
    <lineage>
        <taxon>Eukaryota</taxon>
        <taxon>Sar</taxon>
        <taxon>Stramenopiles</taxon>
        <taxon>Oomycota</taxon>
        <taxon>Peronosporomycetes</taxon>
        <taxon>Peronosporales</taxon>
        <taxon>Peronosporaceae</taxon>
        <taxon>Phytophthora</taxon>
    </lineage>
</organism>
<dbReference type="InterPro" id="IPR036875">
    <property type="entry name" value="Znf_CCHC_sf"/>
</dbReference>
<protein>
    <recommendedName>
        <fullName evidence="3">CCHC-type domain-containing protein</fullName>
    </recommendedName>
</protein>
<dbReference type="InterPro" id="IPR001878">
    <property type="entry name" value="Znf_CCHC"/>
</dbReference>
<dbReference type="SUPFAM" id="SSF57756">
    <property type="entry name" value="Retrovirus zinc finger-like domains"/>
    <property type="match status" value="1"/>
</dbReference>
<dbReference type="PROSITE" id="PS50158">
    <property type="entry name" value="ZF_CCHC"/>
    <property type="match status" value="1"/>
</dbReference>
<evidence type="ECO:0000313" key="5">
    <source>
        <dbReference type="Proteomes" id="UP000460718"/>
    </source>
</evidence>
<feature type="compositionally biased region" description="Polar residues" evidence="2">
    <location>
        <begin position="368"/>
        <end position="379"/>
    </location>
</feature>
<gene>
    <name evidence="4" type="ORF">PF011_g18779</name>
</gene>
<evidence type="ECO:0000256" key="1">
    <source>
        <dbReference type="PROSITE-ProRule" id="PRU00047"/>
    </source>
</evidence>
<dbReference type="GO" id="GO:0008270">
    <property type="term" value="F:zinc ion binding"/>
    <property type="evidence" value="ECO:0007669"/>
    <property type="project" value="UniProtKB-KW"/>
</dbReference>
<feature type="region of interest" description="Disordered" evidence="2">
    <location>
        <begin position="241"/>
        <end position="264"/>
    </location>
</feature>
<accession>A0A6A3J6N8</accession>
<reference evidence="4 5" key="1">
    <citation type="submission" date="2018-09" db="EMBL/GenBank/DDBJ databases">
        <title>Genomic investigation of the strawberry pathogen Phytophthora fragariae indicates pathogenicity is determined by transcriptional variation in three key races.</title>
        <authorList>
            <person name="Adams T.M."/>
            <person name="Armitage A.D."/>
            <person name="Sobczyk M.K."/>
            <person name="Bates H.J."/>
            <person name="Dunwell J.M."/>
            <person name="Nellist C.F."/>
            <person name="Harrison R.J."/>
        </authorList>
    </citation>
    <scope>NUCLEOTIDE SEQUENCE [LARGE SCALE GENOMIC DNA]</scope>
    <source>
        <strain evidence="4 5">SCRP245</strain>
    </source>
</reference>
<dbReference type="SMART" id="SM00343">
    <property type="entry name" value="ZnF_C2HC"/>
    <property type="match status" value="1"/>
</dbReference>
<dbReference type="Gene3D" id="4.10.60.10">
    <property type="entry name" value="Zinc finger, CCHC-type"/>
    <property type="match status" value="1"/>
</dbReference>